<organism evidence="10 11">
    <name type="scientific">Plasmodiophora brassicae</name>
    <name type="common">Clubroot disease agent</name>
    <dbReference type="NCBI Taxonomy" id="37360"/>
    <lineage>
        <taxon>Eukaryota</taxon>
        <taxon>Sar</taxon>
        <taxon>Rhizaria</taxon>
        <taxon>Endomyxa</taxon>
        <taxon>Phytomyxea</taxon>
        <taxon>Plasmodiophorida</taxon>
        <taxon>Plasmodiophoridae</taxon>
        <taxon>Plasmodiophora</taxon>
    </lineage>
</organism>
<evidence type="ECO:0000256" key="1">
    <source>
        <dbReference type="ARBA" id="ARBA00004123"/>
    </source>
</evidence>
<dbReference type="InterPro" id="IPR013087">
    <property type="entry name" value="Znf_C2H2_type"/>
</dbReference>
<keyword evidence="10" id="KW-0496">Mitochondrion</keyword>
<evidence type="ECO:0000256" key="5">
    <source>
        <dbReference type="ARBA" id="ARBA00022833"/>
    </source>
</evidence>
<accession>A0A3P3Y6V4</accession>
<feature type="compositionally biased region" description="Polar residues" evidence="8">
    <location>
        <begin position="205"/>
        <end position="216"/>
    </location>
</feature>
<keyword evidence="4 7" id="KW-0863">Zinc-finger</keyword>
<dbReference type="PANTHER" id="PTHR24394">
    <property type="entry name" value="ZINC FINGER PROTEIN"/>
    <property type="match status" value="1"/>
</dbReference>
<feature type="domain" description="C2H2-type" evidence="9">
    <location>
        <begin position="100"/>
        <end position="127"/>
    </location>
</feature>
<dbReference type="SUPFAM" id="SSF57667">
    <property type="entry name" value="beta-beta-alpha zinc fingers"/>
    <property type="match status" value="2"/>
</dbReference>
<feature type="compositionally biased region" description="Low complexity" evidence="8">
    <location>
        <begin position="192"/>
        <end position="204"/>
    </location>
</feature>
<evidence type="ECO:0000256" key="6">
    <source>
        <dbReference type="ARBA" id="ARBA00023242"/>
    </source>
</evidence>
<feature type="region of interest" description="Disordered" evidence="8">
    <location>
        <begin position="188"/>
        <end position="216"/>
    </location>
</feature>
<dbReference type="GO" id="GO:0000981">
    <property type="term" value="F:DNA-binding transcription factor activity, RNA polymerase II-specific"/>
    <property type="evidence" value="ECO:0007669"/>
    <property type="project" value="TreeGrafter"/>
</dbReference>
<evidence type="ECO:0000256" key="3">
    <source>
        <dbReference type="ARBA" id="ARBA00022737"/>
    </source>
</evidence>
<dbReference type="AlphaFoldDB" id="A0A3P3Y6V4"/>
<dbReference type="InterPro" id="IPR036236">
    <property type="entry name" value="Znf_C2H2_sf"/>
</dbReference>
<evidence type="ECO:0000256" key="4">
    <source>
        <dbReference type="ARBA" id="ARBA00022771"/>
    </source>
</evidence>
<dbReference type="Pfam" id="PF00096">
    <property type="entry name" value="zf-C2H2"/>
    <property type="match status" value="3"/>
</dbReference>
<dbReference type="Gene3D" id="3.30.160.60">
    <property type="entry name" value="Classic Zinc Finger"/>
    <property type="match status" value="3"/>
</dbReference>
<keyword evidence="6" id="KW-0539">Nucleus</keyword>
<evidence type="ECO:0000313" key="10">
    <source>
        <dbReference type="EMBL" id="SPQ95892.1"/>
    </source>
</evidence>
<keyword evidence="2" id="KW-0479">Metal-binding</keyword>
<evidence type="ECO:0000313" key="11">
    <source>
        <dbReference type="Proteomes" id="UP000290189"/>
    </source>
</evidence>
<dbReference type="PROSITE" id="PS50157">
    <property type="entry name" value="ZINC_FINGER_C2H2_2"/>
    <property type="match status" value="3"/>
</dbReference>
<geneLocation type="mitochondrion" evidence="10"/>
<evidence type="ECO:0000256" key="8">
    <source>
        <dbReference type="SAM" id="MobiDB-lite"/>
    </source>
</evidence>
<dbReference type="Proteomes" id="UP000290189">
    <property type="component" value="Unassembled WGS sequence"/>
</dbReference>
<dbReference type="PANTHER" id="PTHR24394:SF29">
    <property type="entry name" value="MYONEURIN"/>
    <property type="match status" value="1"/>
</dbReference>
<proteinExistence type="predicted"/>
<evidence type="ECO:0000259" key="9">
    <source>
        <dbReference type="PROSITE" id="PS50157"/>
    </source>
</evidence>
<protein>
    <recommendedName>
        <fullName evidence="9">C2H2-type domain-containing protein</fullName>
    </recommendedName>
</protein>
<comment type="subcellular location">
    <subcellularLocation>
        <location evidence="1">Nucleus</location>
    </subcellularLocation>
</comment>
<name>A0A3P3Y6V4_PLABS</name>
<dbReference type="EMBL" id="OVEO01000004">
    <property type="protein sequence ID" value="SPQ95892.1"/>
    <property type="molecule type" value="Genomic_DNA"/>
</dbReference>
<gene>
    <name evidence="10" type="ORF">PLBR_LOCUS3107</name>
</gene>
<keyword evidence="5" id="KW-0862">Zinc</keyword>
<dbReference type="PROSITE" id="PS00028">
    <property type="entry name" value="ZINC_FINGER_C2H2_1"/>
    <property type="match status" value="3"/>
</dbReference>
<reference evidence="10 11" key="1">
    <citation type="submission" date="2018-03" db="EMBL/GenBank/DDBJ databases">
        <authorList>
            <person name="Fogelqvist J."/>
        </authorList>
    </citation>
    <scope>NUCLEOTIDE SEQUENCE [LARGE SCALE GENOMIC DNA]</scope>
</reference>
<keyword evidence="3" id="KW-0677">Repeat</keyword>
<evidence type="ECO:0000256" key="7">
    <source>
        <dbReference type="PROSITE-ProRule" id="PRU00042"/>
    </source>
</evidence>
<sequence>MTMTMQAGPRRIAAVYPERLARGTAEGCHAPPPHDADLPFPRSDVSDRLMTGKPAAPRTLYPSPTSAFFVVTHRGSGLMPQFFPVRARTPSSSAGGGSTFTCEICGHVFGRIGKLESHILVHSGERPFECTVCGRRFRQRGTLTQHERTHYPERAFPCDVCGKTFTRQSILKTHRDKFHPGIPPMIPPSTMQQQHQQAPPQSASNTLTTAAFNGIR</sequence>
<evidence type="ECO:0000256" key="2">
    <source>
        <dbReference type="ARBA" id="ARBA00022723"/>
    </source>
</evidence>
<feature type="domain" description="C2H2-type" evidence="9">
    <location>
        <begin position="156"/>
        <end position="184"/>
    </location>
</feature>
<feature type="domain" description="C2H2-type" evidence="9">
    <location>
        <begin position="128"/>
        <end position="155"/>
    </location>
</feature>
<dbReference type="SMART" id="SM00355">
    <property type="entry name" value="ZnF_C2H2"/>
    <property type="match status" value="3"/>
</dbReference>
<dbReference type="GO" id="GO:0008270">
    <property type="term" value="F:zinc ion binding"/>
    <property type="evidence" value="ECO:0007669"/>
    <property type="project" value="UniProtKB-KW"/>
</dbReference>
<dbReference type="GO" id="GO:0005634">
    <property type="term" value="C:nucleus"/>
    <property type="evidence" value="ECO:0007669"/>
    <property type="project" value="UniProtKB-SubCell"/>
</dbReference>
<dbReference type="FunFam" id="3.30.160.60:FF:000446">
    <property type="entry name" value="Zinc finger protein"/>
    <property type="match status" value="2"/>
</dbReference>